<keyword evidence="6" id="KW-1185">Reference proteome</keyword>
<accession>A0A1X2ILQ6</accession>
<feature type="region of interest" description="Disordered" evidence="3">
    <location>
        <begin position="138"/>
        <end position="201"/>
    </location>
</feature>
<dbReference type="EMBL" id="MCGE01000008">
    <property type="protein sequence ID" value="ORZ18722.1"/>
    <property type="molecule type" value="Genomic_DNA"/>
</dbReference>
<evidence type="ECO:0000313" key="6">
    <source>
        <dbReference type="Proteomes" id="UP000193560"/>
    </source>
</evidence>
<protein>
    <recommendedName>
        <fullName evidence="4">RRM domain-containing protein</fullName>
    </recommendedName>
</protein>
<dbReference type="PANTHER" id="PTHR23236">
    <property type="entry name" value="EUKARYOTIC TRANSLATION INITIATION FACTOR 4B/4H"/>
    <property type="match status" value="1"/>
</dbReference>
<evidence type="ECO:0000256" key="2">
    <source>
        <dbReference type="PROSITE-ProRule" id="PRU00176"/>
    </source>
</evidence>
<evidence type="ECO:0000256" key="1">
    <source>
        <dbReference type="ARBA" id="ARBA00022884"/>
    </source>
</evidence>
<feature type="domain" description="RRM" evidence="4">
    <location>
        <begin position="62"/>
        <end position="139"/>
    </location>
</feature>
<dbReference type="AlphaFoldDB" id="A0A1X2ILQ6"/>
<feature type="compositionally biased region" description="Gly residues" evidence="3">
    <location>
        <begin position="155"/>
        <end position="170"/>
    </location>
</feature>
<dbReference type="SMART" id="SM00360">
    <property type="entry name" value="RRM"/>
    <property type="match status" value="1"/>
</dbReference>
<dbReference type="Gene3D" id="3.30.70.330">
    <property type="match status" value="1"/>
</dbReference>
<evidence type="ECO:0000313" key="5">
    <source>
        <dbReference type="EMBL" id="ORZ18722.1"/>
    </source>
</evidence>
<dbReference type="OrthoDB" id="2286216at2759"/>
<dbReference type="InterPro" id="IPR000504">
    <property type="entry name" value="RRM_dom"/>
</dbReference>
<dbReference type="Proteomes" id="UP000193560">
    <property type="component" value="Unassembled WGS sequence"/>
</dbReference>
<sequence>MNNYTPNSYGGPVESGHDNDLNTQPNQGSSSISEPQGYNHNYSNPASPYPNEEQGLSTMDARSIYVGQVDYGTSPEELQNFFQQYGQINRVTILCDKYTGHPKGYGFIEFAEEASANHALSLDQALFRGRQLKVTPKRANVPGMMPRGRGRGRGRGGGGAGGRFGSGSGRGYAPPPLHPPFYNGPMQPPPPPPPGYYGGYQ</sequence>
<dbReference type="GO" id="GO:0008143">
    <property type="term" value="F:poly(A) binding"/>
    <property type="evidence" value="ECO:0007669"/>
    <property type="project" value="TreeGrafter"/>
</dbReference>
<reference evidence="5 6" key="1">
    <citation type="submission" date="2016-07" db="EMBL/GenBank/DDBJ databases">
        <title>Pervasive Adenine N6-methylation of Active Genes in Fungi.</title>
        <authorList>
            <consortium name="DOE Joint Genome Institute"/>
            <person name="Mondo S.J."/>
            <person name="Dannebaum R.O."/>
            <person name="Kuo R.C."/>
            <person name="Labutti K."/>
            <person name="Haridas S."/>
            <person name="Kuo A."/>
            <person name="Salamov A."/>
            <person name="Ahrendt S.R."/>
            <person name="Lipzen A."/>
            <person name="Sullivan W."/>
            <person name="Andreopoulos W.B."/>
            <person name="Clum A."/>
            <person name="Lindquist E."/>
            <person name="Daum C."/>
            <person name="Ramamoorthy G.K."/>
            <person name="Gryganskyi A."/>
            <person name="Culley D."/>
            <person name="Magnuson J.K."/>
            <person name="James T.Y."/>
            <person name="O'Malley M.A."/>
            <person name="Stajich J.E."/>
            <person name="Spatafora J.W."/>
            <person name="Visel A."/>
            <person name="Grigoriev I.V."/>
        </authorList>
    </citation>
    <scope>NUCLEOTIDE SEQUENCE [LARGE SCALE GENOMIC DNA]</scope>
    <source>
        <strain evidence="5 6">NRRL 1336</strain>
    </source>
</reference>
<evidence type="ECO:0000256" key="3">
    <source>
        <dbReference type="SAM" id="MobiDB-lite"/>
    </source>
</evidence>
<dbReference type="InterPro" id="IPR035979">
    <property type="entry name" value="RBD_domain_sf"/>
</dbReference>
<feature type="compositionally biased region" description="Polar residues" evidence="3">
    <location>
        <begin position="21"/>
        <end position="46"/>
    </location>
</feature>
<name>A0A1X2ILQ6_9FUNG</name>
<feature type="region of interest" description="Disordered" evidence="3">
    <location>
        <begin position="1"/>
        <end position="54"/>
    </location>
</feature>
<comment type="caution">
    <text evidence="5">The sequence shown here is derived from an EMBL/GenBank/DDBJ whole genome shotgun (WGS) entry which is preliminary data.</text>
</comment>
<dbReference type="STRING" id="90262.A0A1X2ILQ6"/>
<dbReference type="InterPro" id="IPR012677">
    <property type="entry name" value="Nucleotide-bd_a/b_plait_sf"/>
</dbReference>
<feature type="compositionally biased region" description="Pro residues" evidence="3">
    <location>
        <begin position="186"/>
        <end position="195"/>
    </location>
</feature>
<gene>
    <name evidence="5" type="ORF">BCR42DRAFT_449868</name>
</gene>
<proteinExistence type="predicted"/>
<dbReference type="CDD" id="cd12306">
    <property type="entry name" value="RRM_II_PABPs"/>
    <property type="match status" value="1"/>
</dbReference>
<dbReference type="Pfam" id="PF00076">
    <property type="entry name" value="RRM_1"/>
    <property type="match status" value="1"/>
</dbReference>
<dbReference type="PROSITE" id="PS50102">
    <property type="entry name" value="RRM"/>
    <property type="match status" value="1"/>
</dbReference>
<organism evidence="5 6">
    <name type="scientific">Absidia repens</name>
    <dbReference type="NCBI Taxonomy" id="90262"/>
    <lineage>
        <taxon>Eukaryota</taxon>
        <taxon>Fungi</taxon>
        <taxon>Fungi incertae sedis</taxon>
        <taxon>Mucoromycota</taxon>
        <taxon>Mucoromycotina</taxon>
        <taxon>Mucoromycetes</taxon>
        <taxon>Mucorales</taxon>
        <taxon>Cunninghamellaceae</taxon>
        <taxon>Absidia</taxon>
    </lineage>
</organism>
<dbReference type="SUPFAM" id="SSF54928">
    <property type="entry name" value="RNA-binding domain, RBD"/>
    <property type="match status" value="1"/>
</dbReference>
<keyword evidence="1 2" id="KW-0694">RNA-binding</keyword>
<evidence type="ECO:0000259" key="4">
    <source>
        <dbReference type="PROSITE" id="PS50102"/>
    </source>
</evidence>
<dbReference type="PANTHER" id="PTHR23236:SF92">
    <property type="entry name" value="POLYADENYLATE-BINDING PROTEIN 1"/>
    <property type="match status" value="1"/>
</dbReference>